<reference evidence="6 7" key="1">
    <citation type="journal article" date="2016" name="Nat. Commun.">
        <title>Thousands of microbial genomes shed light on interconnected biogeochemical processes in an aquifer system.</title>
        <authorList>
            <person name="Anantharaman K."/>
            <person name="Brown C.T."/>
            <person name="Hug L.A."/>
            <person name="Sharon I."/>
            <person name="Castelle C.J."/>
            <person name="Probst A.J."/>
            <person name="Thomas B.C."/>
            <person name="Singh A."/>
            <person name="Wilkins M.J."/>
            <person name="Karaoz U."/>
            <person name="Brodie E.L."/>
            <person name="Williams K.H."/>
            <person name="Hubbard S.S."/>
            <person name="Banfield J.F."/>
        </authorList>
    </citation>
    <scope>NUCLEOTIDE SEQUENCE [LARGE SCALE GENOMIC DNA]</scope>
</reference>
<dbReference type="AlphaFoldDB" id="A0A1F4U6F4"/>
<keyword evidence="3 4" id="KW-0411">Iron-sulfur</keyword>
<organism evidence="6 7">
    <name type="scientific">candidate division WOR-1 bacterium RIFOXYC2_FULL_46_14</name>
    <dbReference type="NCBI Taxonomy" id="1802587"/>
    <lineage>
        <taxon>Bacteria</taxon>
        <taxon>Bacillati</taxon>
        <taxon>Saganbacteria</taxon>
    </lineage>
</organism>
<comment type="function">
    <text evidence="4">Ferredoxins are iron-sulfur proteins that transfer electrons in a wide variety of metabolic reactions.</text>
</comment>
<dbReference type="GO" id="GO:0051536">
    <property type="term" value="F:iron-sulfur cluster binding"/>
    <property type="evidence" value="ECO:0007669"/>
    <property type="project" value="UniProtKB-KW"/>
</dbReference>
<sequence>MAIINVVVEDGCTGCGLCEQIAPEVFEVSDIAKVKDGVVVSQFESQIKEAADSCPVSVIKIS</sequence>
<proteinExistence type="predicted"/>
<gene>
    <name evidence="6" type="ORF">A2438_04290</name>
</gene>
<dbReference type="PROSITE" id="PS51379">
    <property type="entry name" value="4FE4S_FER_2"/>
    <property type="match status" value="1"/>
</dbReference>
<evidence type="ECO:0000256" key="2">
    <source>
        <dbReference type="ARBA" id="ARBA00023004"/>
    </source>
</evidence>
<protein>
    <recommendedName>
        <fullName evidence="4">Ferredoxin</fullName>
    </recommendedName>
</protein>
<evidence type="ECO:0000313" key="7">
    <source>
        <dbReference type="Proteomes" id="UP000179242"/>
    </source>
</evidence>
<dbReference type="SUPFAM" id="SSF54862">
    <property type="entry name" value="4Fe-4S ferredoxins"/>
    <property type="match status" value="1"/>
</dbReference>
<dbReference type="EMBL" id="MEUJ01000004">
    <property type="protein sequence ID" value="OGC40459.1"/>
    <property type="molecule type" value="Genomic_DNA"/>
</dbReference>
<evidence type="ECO:0000256" key="4">
    <source>
        <dbReference type="RuleBase" id="RU368020"/>
    </source>
</evidence>
<evidence type="ECO:0000313" key="6">
    <source>
        <dbReference type="EMBL" id="OGC40459.1"/>
    </source>
</evidence>
<keyword evidence="2 4" id="KW-0408">Iron</keyword>
<comment type="caution">
    <text evidence="6">The sequence shown here is derived from an EMBL/GenBank/DDBJ whole genome shotgun (WGS) entry which is preliminary data.</text>
</comment>
<dbReference type="GO" id="GO:0009055">
    <property type="term" value="F:electron transfer activity"/>
    <property type="evidence" value="ECO:0007669"/>
    <property type="project" value="UniProtKB-UniRule"/>
</dbReference>
<dbReference type="Pfam" id="PF13370">
    <property type="entry name" value="Fer4_13"/>
    <property type="match status" value="1"/>
</dbReference>
<feature type="domain" description="4Fe-4S ferredoxin-type" evidence="5">
    <location>
        <begin position="3"/>
        <end position="31"/>
    </location>
</feature>
<evidence type="ECO:0000256" key="1">
    <source>
        <dbReference type="ARBA" id="ARBA00022723"/>
    </source>
</evidence>
<keyword evidence="1 4" id="KW-0479">Metal-binding</keyword>
<dbReference type="Proteomes" id="UP000179242">
    <property type="component" value="Unassembled WGS sequence"/>
</dbReference>
<dbReference type="InterPro" id="IPR017896">
    <property type="entry name" value="4Fe4S_Fe-S-bd"/>
</dbReference>
<accession>A0A1F4U6F4</accession>
<dbReference type="GO" id="GO:0005506">
    <property type="term" value="F:iron ion binding"/>
    <property type="evidence" value="ECO:0007669"/>
    <property type="project" value="UniProtKB-UniRule"/>
</dbReference>
<dbReference type="PRINTS" id="PR00352">
    <property type="entry name" value="3FE4SFRDOXIN"/>
</dbReference>
<evidence type="ECO:0000256" key="3">
    <source>
        <dbReference type="ARBA" id="ARBA00023014"/>
    </source>
</evidence>
<name>A0A1F4U6F4_UNCSA</name>
<keyword evidence="4" id="KW-0813">Transport</keyword>
<dbReference type="Gene3D" id="3.30.70.20">
    <property type="match status" value="1"/>
</dbReference>
<dbReference type="InterPro" id="IPR001080">
    <property type="entry name" value="3Fe4S_ferredoxin"/>
</dbReference>
<evidence type="ECO:0000259" key="5">
    <source>
        <dbReference type="PROSITE" id="PS51379"/>
    </source>
</evidence>
<keyword evidence="4" id="KW-0249">Electron transport</keyword>